<reference evidence="1" key="1">
    <citation type="submission" date="2021-06" db="EMBL/GenBank/DDBJ databases">
        <authorList>
            <person name="Kallberg Y."/>
            <person name="Tangrot J."/>
            <person name="Rosling A."/>
        </authorList>
    </citation>
    <scope>NUCLEOTIDE SEQUENCE</scope>
    <source>
        <strain evidence="1">IL203A</strain>
    </source>
</reference>
<keyword evidence="2" id="KW-1185">Reference proteome</keyword>
<name>A0ACA9KK91_9GLOM</name>
<dbReference type="EMBL" id="CAJVPU010001323">
    <property type="protein sequence ID" value="CAG8477559.1"/>
    <property type="molecule type" value="Genomic_DNA"/>
</dbReference>
<evidence type="ECO:0000313" key="1">
    <source>
        <dbReference type="EMBL" id="CAG8477559.1"/>
    </source>
</evidence>
<accession>A0ACA9KK91</accession>
<dbReference type="Proteomes" id="UP000789702">
    <property type="component" value="Unassembled WGS sequence"/>
</dbReference>
<proteinExistence type="predicted"/>
<feature type="non-terminal residue" evidence="1">
    <location>
        <position position="1"/>
    </location>
</feature>
<gene>
    <name evidence="1" type="ORF">DHETER_LOCUS1988</name>
</gene>
<sequence length="315" mass="36479">CFDTQGGHLFQRLGKGKDPFSCKDKHRDDTTQALDLLGQWILNIAASNNSEYKEQLLTYLNSTLSIFDKTKSHISEPPSLLYVKTALRLGQVNLIKIMEDDHNLTPEKSKKVGESLGIVTWKSRHEVRQNKEILENPNSLAEYQSAFPASVQSERDRIQTLLSEYIGDIFTINKDRNVQSRKEAIWKLVESLLAAFQLPDPTTHELFVNTMEINETGFSLLSSCYMEGINRQNSLYRQEILKVEKRVVKGRRRHDINVYKLSSFNNAKEILSQLLTCNSFSDDDKLLYEVLHKLQDVDPGWTKERVIMYWRNHKK</sequence>
<protein>
    <submittedName>
        <fullName evidence="1">9184_t:CDS:1</fullName>
    </submittedName>
</protein>
<organism evidence="1 2">
    <name type="scientific">Dentiscutata heterogama</name>
    <dbReference type="NCBI Taxonomy" id="1316150"/>
    <lineage>
        <taxon>Eukaryota</taxon>
        <taxon>Fungi</taxon>
        <taxon>Fungi incertae sedis</taxon>
        <taxon>Mucoromycota</taxon>
        <taxon>Glomeromycotina</taxon>
        <taxon>Glomeromycetes</taxon>
        <taxon>Diversisporales</taxon>
        <taxon>Gigasporaceae</taxon>
        <taxon>Dentiscutata</taxon>
    </lineage>
</organism>
<comment type="caution">
    <text evidence="1">The sequence shown here is derived from an EMBL/GenBank/DDBJ whole genome shotgun (WGS) entry which is preliminary data.</text>
</comment>
<evidence type="ECO:0000313" key="2">
    <source>
        <dbReference type="Proteomes" id="UP000789702"/>
    </source>
</evidence>